<protein>
    <submittedName>
        <fullName evidence="2">Uncharacterized protein</fullName>
    </submittedName>
</protein>
<dbReference type="Proteomes" id="UP000784294">
    <property type="component" value="Unassembled WGS sequence"/>
</dbReference>
<evidence type="ECO:0000313" key="3">
    <source>
        <dbReference type="Proteomes" id="UP000784294"/>
    </source>
</evidence>
<keyword evidence="3" id="KW-1185">Reference proteome</keyword>
<gene>
    <name evidence="2" type="ORF">PXEA_LOCUS9905</name>
</gene>
<comment type="caution">
    <text evidence="2">The sequence shown here is derived from an EMBL/GenBank/DDBJ whole genome shotgun (WGS) entry which is preliminary data.</text>
</comment>
<feature type="region of interest" description="Disordered" evidence="1">
    <location>
        <begin position="60"/>
        <end position="90"/>
    </location>
</feature>
<name>A0A448WNW3_9PLAT</name>
<dbReference type="EMBL" id="CAAALY010028541">
    <property type="protein sequence ID" value="VEL16465.1"/>
    <property type="molecule type" value="Genomic_DNA"/>
</dbReference>
<reference evidence="2" key="1">
    <citation type="submission" date="2018-11" db="EMBL/GenBank/DDBJ databases">
        <authorList>
            <consortium name="Pathogen Informatics"/>
        </authorList>
    </citation>
    <scope>NUCLEOTIDE SEQUENCE</scope>
</reference>
<feature type="region of interest" description="Disordered" evidence="1">
    <location>
        <begin position="13"/>
        <end position="46"/>
    </location>
</feature>
<evidence type="ECO:0000313" key="2">
    <source>
        <dbReference type="EMBL" id="VEL16465.1"/>
    </source>
</evidence>
<organism evidence="2 3">
    <name type="scientific">Protopolystoma xenopodis</name>
    <dbReference type="NCBI Taxonomy" id="117903"/>
    <lineage>
        <taxon>Eukaryota</taxon>
        <taxon>Metazoa</taxon>
        <taxon>Spiralia</taxon>
        <taxon>Lophotrochozoa</taxon>
        <taxon>Platyhelminthes</taxon>
        <taxon>Monogenea</taxon>
        <taxon>Polyopisthocotylea</taxon>
        <taxon>Polystomatidea</taxon>
        <taxon>Polystomatidae</taxon>
        <taxon>Protopolystoma</taxon>
    </lineage>
</organism>
<sequence>MLELLLGYADRHKDSTAAVSKDTATLAEEASSETDSNSKESSNAGGGFRRAALAGCLERSKSSLSVDQPVRRMGRIHHPKHESTEQTGQRLLRNRRFGITSGSNTLPLLSGRARRRLAYERWDRLSRDGTRALFCRITI</sequence>
<feature type="compositionally biased region" description="Low complexity" evidence="1">
    <location>
        <begin position="33"/>
        <end position="46"/>
    </location>
</feature>
<accession>A0A448WNW3</accession>
<dbReference type="AlphaFoldDB" id="A0A448WNW3"/>
<proteinExistence type="predicted"/>
<evidence type="ECO:0000256" key="1">
    <source>
        <dbReference type="SAM" id="MobiDB-lite"/>
    </source>
</evidence>